<proteinExistence type="predicted"/>
<protein>
    <submittedName>
        <fullName evidence="1">Uncharacterized protein</fullName>
    </submittedName>
</protein>
<name>A0A0B7MXY3_9FUNG</name>
<evidence type="ECO:0000313" key="2">
    <source>
        <dbReference type="Proteomes" id="UP000054107"/>
    </source>
</evidence>
<gene>
    <name evidence="1" type="primary">PARPA_03570.1 scaffold 8765</name>
</gene>
<dbReference type="EMBL" id="LN722927">
    <property type="protein sequence ID" value="CEP09967.1"/>
    <property type="molecule type" value="Genomic_DNA"/>
</dbReference>
<keyword evidence="2" id="KW-1185">Reference proteome</keyword>
<feature type="non-terminal residue" evidence="1">
    <location>
        <position position="1"/>
    </location>
</feature>
<evidence type="ECO:0000313" key="1">
    <source>
        <dbReference type="EMBL" id="CEP09967.1"/>
    </source>
</evidence>
<organism evidence="1 2">
    <name type="scientific">Parasitella parasitica</name>
    <dbReference type="NCBI Taxonomy" id="35722"/>
    <lineage>
        <taxon>Eukaryota</taxon>
        <taxon>Fungi</taxon>
        <taxon>Fungi incertae sedis</taxon>
        <taxon>Mucoromycota</taxon>
        <taxon>Mucoromycotina</taxon>
        <taxon>Mucoromycetes</taxon>
        <taxon>Mucorales</taxon>
        <taxon>Mucorineae</taxon>
        <taxon>Mucoraceae</taxon>
        <taxon>Parasitella</taxon>
    </lineage>
</organism>
<accession>A0A0B7MXY3</accession>
<dbReference type="Proteomes" id="UP000054107">
    <property type="component" value="Unassembled WGS sequence"/>
</dbReference>
<sequence length="40" mass="4367">SKIGQEQGVVLWKARTPGSKLDDKGEQCAYRAAFDVSDDP</sequence>
<dbReference type="AlphaFoldDB" id="A0A0B7MXY3"/>
<reference evidence="1 2" key="1">
    <citation type="submission" date="2014-09" db="EMBL/GenBank/DDBJ databases">
        <authorList>
            <person name="Ellenberger Sabrina"/>
        </authorList>
    </citation>
    <scope>NUCLEOTIDE SEQUENCE [LARGE SCALE GENOMIC DNA]</scope>
    <source>
        <strain evidence="1 2">CBS 412.66</strain>
    </source>
</reference>